<dbReference type="InterPro" id="IPR006311">
    <property type="entry name" value="TAT_signal"/>
</dbReference>
<accession>A0A540R515</accession>
<evidence type="ECO:0000256" key="2">
    <source>
        <dbReference type="ARBA" id="ARBA00022559"/>
    </source>
</evidence>
<dbReference type="SUPFAM" id="SSF54909">
    <property type="entry name" value="Dimeric alpha+beta barrel"/>
    <property type="match status" value="1"/>
</dbReference>
<evidence type="ECO:0000256" key="12">
    <source>
        <dbReference type="ARBA" id="ARBA00048856"/>
    </source>
</evidence>
<dbReference type="STRING" id="1686286.GCA_900092335_01353"/>
<evidence type="ECO:0000256" key="6">
    <source>
        <dbReference type="ARBA" id="ARBA00023002"/>
    </source>
</evidence>
<name>A0A540R515_9CORY</name>
<dbReference type="InterPro" id="IPR006313">
    <property type="entry name" value="EfeB/EfeN"/>
</dbReference>
<keyword evidence="8" id="KW-0456">Lyase</keyword>
<comment type="caution">
    <text evidence="16">The sequence shown here is derived from an EMBL/GenBank/DDBJ whole genome shotgun (WGS) entry which is preliminary data.</text>
</comment>
<evidence type="ECO:0000256" key="3">
    <source>
        <dbReference type="ARBA" id="ARBA00022617"/>
    </source>
</evidence>
<dbReference type="PANTHER" id="PTHR30521:SF4">
    <property type="entry name" value="DEFERROCHELATASE"/>
    <property type="match status" value="1"/>
</dbReference>
<dbReference type="GO" id="GO:0033212">
    <property type="term" value="P:iron import into cell"/>
    <property type="evidence" value="ECO:0007669"/>
    <property type="project" value="InterPro"/>
</dbReference>
<dbReference type="NCBIfam" id="TIGR01413">
    <property type="entry name" value="Dyp_perox_fam"/>
    <property type="match status" value="1"/>
</dbReference>
<dbReference type="InterPro" id="IPR011008">
    <property type="entry name" value="Dimeric_a/b-barrel"/>
</dbReference>
<dbReference type="GO" id="GO:0020037">
    <property type="term" value="F:heme binding"/>
    <property type="evidence" value="ECO:0007669"/>
    <property type="project" value="InterPro"/>
</dbReference>
<evidence type="ECO:0000256" key="13">
    <source>
        <dbReference type="RuleBase" id="RU365017"/>
    </source>
</evidence>
<comment type="subcellular location">
    <subcellularLocation>
        <location evidence="1">Cell envelope</location>
    </subcellularLocation>
</comment>
<protein>
    <recommendedName>
        <fullName evidence="10 13">Deferrochelatase</fullName>
        <ecNumber evidence="13">1.11.1.-</ecNumber>
    </recommendedName>
    <alternativeName>
        <fullName evidence="11 13">Peroxidase EfeB</fullName>
    </alternativeName>
</protein>
<keyword evidence="17" id="KW-1185">Reference proteome</keyword>
<keyword evidence="7 13" id="KW-0408">Iron</keyword>
<gene>
    <name evidence="16" type="primary">efeB</name>
    <name evidence="16" type="ORF">EJK80_10385</name>
</gene>
<comment type="cofactor">
    <cofactor evidence="13">
        <name>heme b</name>
        <dbReference type="ChEBI" id="CHEBI:60344"/>
    </cofactor>
    <text evidence="13">Binds 1 heme b (iron(II)-protoporphyrin IX) group non-covalently per subunit.</text>
</comment>
<feature type="domain" description="Dyp-type peroxidase N-terminal" evidence="14">
    <location>
        <begin position="48"/>
        <end position="203"/>
    </location>
</feature>
<keyword evidence="4 13" id="KW-0479">Metal-binding</keyword>
<dbReference type="GO" id="GO:0030313">
    <property type="term" value="C:cell envelope"/>
    <property type="evidence" value="ECO:0007669"/>
    <property type="project" value="UniProtKB-SubCell"/>
</dbReference>
<dbReference type="NCBIfam" id="TIGR01412">
    <property type="entry name" value="tat_substr_1"/>
    <property type="match status" value="1"/>
</dbReference>
<organism evidence="16 17">
    <name type="scientific">Corynebacterium phoceense</name>
    <dbReference type="NCBI Taxonomy" id="1686286"/>
    <lineage>
        <taxon>Bacteria</taxon>
        <taxon>Bacillati</taxon>
        <taxon>Actinomycetota</taxon>
        <taxon>Actinomycetes</taxon>
        <taxon>Mycobacteriales</taxon>
        <taxon>Corynebacteriaceae</taxon>
        <taxon>Corynebacterium</taxon>
    </lineage>
</organism>
<dbReference type="Pfam" id="PF04261">
    <property type="entry name" value="Dyp_perox_N"/>
    <property type="match status" value="1"/>
</dbReference>
<dbReference type="InterPro" id="IPR006314">
    <property type="entry name" value="Dyp_peroxidase"/>
</dbReference>
<dbReference type="InterPro" id="IPR048327">
    <property type="entry name" value="Dyp_perox_N"/>
</dbReference>
<dbReference type="GO" id="GO:0004325">
    <property type="term" value="F:ferrochelatase activity"/>
    <property type="evidence" value="ECO:0007669"/>
    <property type="project" value="UniProtKB-EC"/>
</dbReference>
<evidence type="ECO:0000256" key="7">
    <source>
        <dbReference type="ARBA" id="ARBA00023004"/>
    </source>
</evidence>
<dbReference type="GO" id="GO:0046872">
    <property type="term" value="F:metal ion binding"/>
    <property type="evidence" value="ECO:0007669"/>
    <property type="project" value="UniProtKB-KW"/>
</dbReference>
<proteinExistence type="inferred from homology"/>
<dbReference type="GO" id="GO:0004601">
    <property type="term" value="F:peroxidase activity"/>
    <property type="evidence" value="ECO:0007669"/>
    <property type="project" value="UniProtKB-KW"/>
</dbReference>
<evidence type="ECO:0000259" key="14">
    <source>
        <dbReference type="Pfam" id="PF04261"/>
    </source>
</evidence>
<dbReference type="AlphaFoldDB" id="A0A540R515"/>
<evidence type="ECO:0000256" key="10">
    <source>
        <dbReference type="ARBA" id="ARBA00033771"/>
    </source>
</evidence>
<dbReference type="EC" id="1.11.1.-" evidence="13"/>
<dbReference type="RefSeq" id="WP_066491393.1">
    <property type="nucleotide sequence ID" value="NZ_JADPQA010000002.1"/>
</dbReference>
<evidence type="ECO:0000259" key="15">
    <source>
        <dbReference type="Pfam" id="PF20628"/>
    </source>
</evidence>
<dbReference type="EMBL" id="VHIR01000017">
    <property type="protein sequence ID" value="TQE42796.1"/>
    <property type="molecule type" value="Genomic_DNA"/>
</dbReference>
<evidence type="ECO:0000313" key="17">
    <source>
        <dbReference type="Proteomes" id="UP000318080"/>
    </source>
</evidence>
<dbReference type="PROSITE" id="PS51318">
    <property type="entry name" value="TAT"/>
    <property type="match status" value="1"/>
</dbReference>
<dbReference type="Pfam" id="PF20628">
    <property type="entry name" value="Dyp_perox_C"/>
    <property type="match status" value="1"/>
</dbReference>
<evidence type="ECO:0000256" key="4">
    <source>
        <dbReference type="ARBA" id="ARBA00022723"/>
    </source>
</evidence>
<dbReference type="GeneID" id="79852588"/>
<feature type="domain" description="Dyp-type peroxidase C-terminal" evidence="15">
    <location>
        <begin position="215"/>
        <end position="395"/>
    </location>
</feature>
<keyword evidence="6 13" id="KW-0560">Oxidoreductase</keyword>
<dbReference type="PROSITE" id="PS51257">
    <property type="entry name" value="PROKAR_LIPOPROTEIN"/>
    <property type="match status" value="1"/>
</dbReference>
<keyword evidence="5 13" id="KW-0732">Signal</keyword>
<dbReference type="GO" id="GO:0005829">
    <property type="term" value="C:cytosol"/>
    <property type="evidence" value="ECO:0007669"/>
    <property type="project" value="TreeGrafter"/>
</dbReference>
<feature type="signal peptide" evidence="13">
    <location>
        <begin position="1"/>
        <end position="24"/>
    </location>
</feature>
<evidence type="ECO:0000256" key="1">
    <source>
        <dbReference type="ARBA" id="ARBA00004196"/>
    </source>
</evidence>
<evidence type="ECO:0000256" key="9">
    <source>
        <dbReference type="ARBA" id="ARBA00025737"/>
    </source>
</evidence>
<keyword evidence="2 13" id="KW-0575">Peroxidase</keyword>
<keyword evidence="3 13" id="KW-0349">Heme</keyword>
<evidence type="ECO:0000256" key="8">
    <source>
        <dbReference type="ARBA" id="ARBA00023239"/>
    </source>
</evidence>
<comment type="similarity">
    <text evidence="9 13">Belongs to the DyP-type peroxidase family.</text>
</comment>
<comment type="function">
    <text evidence="13">Involved in the recovery of exogenous heme iron. Extracts iron from heme while preserving the protoporphyrin ring intact.</text>
</comment>
<dbReference type="PROSITE" id="PS51404">
    <property type="entry name" value="DYP_PEROXIDASE"/>
    <property type="match status" value="1"/>
</dbReference>
<evidence type="ECO:0000313" key="16">
    <source>
        <dbReference type="EMBL" id="TQE42796.1"/>
    </source>
</evidence>
<evidence type="ECO:0000256" key="5">
    <source>
        <dbReference type="ARBA" id="ARBA00022729"/>
    </source>
</evidence>
<reference evidence="16 17" key="1">
    <citation type="submission" date="2019-06" db="EMBL/GenBank/DDBJ databases">
        <title>Draft genome of C. phoceense Strain 272.</title>
        <authorList>
            <person name="Pacheco L.G.C."/>
            <person name="Barberis C.M."/>
            <person name="Almuzara M.N."/>
            <person name="Traglia G.M."/>
            <person name="Santos C.S."/>
            <person name="Rocha D.J.P.G."/>
            <person name="Aguiar E.R.G.R."/>
            <person name="Vay C.A."/>
        </authorList>
    </citation>
    <scope>NUCLEOTIDE SEQUENCE [LARGE SCALE GENOMIC DNA]</scope>
    <source>
        <strain evidence="16 17">272</strain>
    </source>
</reference>
<comment type="catalytic activity">
    <reaction evidence="12">
        <text>heme b + 2 H(+) = protoporphyrin IX + Fe(2+)</text>
        <dbReference type="Rhea" id="RHEA:22584"/>
        <dbReference type="ChEBI" id="CHEBI:15378"/>
        <dbReference type="ChEBI" id="CHEBI:29033"/>
        <dbReference type="ChEBI" id="CHEBI:57306"/>
        <dbReference type="ChEBI" id="CHEBI:60344"/>
        <dbReference type="EC" id="4.98.1.1"/>
    </reaction>
    <physiologicalReaction direction="left-to-right" evidence="12">
        <dbReference type="Rhea" id="RHEA:22585"/>
    </physiologicalReaction>
</comment>
<feature type="chain" id="PRO_5022253757" description="Deferrochelatase" evidence="13">
    <location>
        <begin position="25"/>
        <end position="412"/>
    </location>
</feature>
<sequence length="412" mass="45051">MSRSFSRRALFGGAGLLAAGTVTACSDSSGRDGVTAAAAIVKFNGPHQAGIVTAQQDRLHFAAFNVVSKDRTELEELLRTWTAMARRMTRGQTAVDEDISEVGQHSVPQDTGEAYDLEPANLTLTIGFGPSLFDERFGFASARPAELEDLPKFAGDQLIGKLCGGDIAIQACSDNPQVAVHAIRNLARAGRGVVEYKWSQLGFGHASTTTREQQTPRNLFGFKDGTNNIKAEDTDLADEHIWVSGTNSWLDGGTFLITRRIRMLLENWDRQVLSDQEETFGRVKSSGAPLGRENEFDELPLDEYVGTSGPVIPLTAHARLASHQENGGARMLRRAYNFTDGIDDFGHMDAGLFFIAIVNSPAERFIPIQKKLAKSDKMNEYVRYESSAIFACPPGLADDNDWWGRGLFEATA</sequence>
<dbReference type="InterPro" id="IPR048328">
    <property type="entry name" value="Dyp_perox_C"/>
</dbReference>
<dbReference type="Proteomes" id="UP000318080">
    <property type="component" value="Unassembled WGS sequence"/>
</dbReference>
<dbReference type="PANTHER" id="PTHR30521">
    <property type="entry name" value="DEFERROCHELATASE/PEROXIDASE"/>
    <property type="match status" value="1"/>
</dbReference>
<evidence type="ECO:0000256" key="11">
    <source>
        <dbReference type="ARBA" id="ARBA00033775"/>
    </source>
</evidence>